<evidence type="ECO:0000313" key="3">
    <source>
        <dbReference type="Proteomes" id="UP000238442"/>
    </source>
</evidence>
<proteinExistence type="predicted"/>
<dbReference type="PROSITE" id="PS51257">
    <property type="entry name" value="PROKAR_LIPOPROTEIN"/>
    <property type="match status" value="1"/>
</dbReference>
<organism evidence="2 3">
    <name type="scientific">Pukyongia salina</name>
    <dbReference type="NCBI Taxonomy" id="2094025"/>
    <lineage>
        <taxon>Bacteria</taxon>
        <taxon>Pseudomonadati</taxon>
        <taxon>Bacteroidota</taxon>
        <taxon>Flavobacteriia</taxon>
        <taxon>Flavobacteriales</taxon>
        <taxon>Flavobacteriaceae</taxon>
        <taxon>Pukyongia</taxon>
    </lineage>
</organism>
<protein>
    <recommendedName>
        <fullName evidence="1">3D domain-containing protein</fullName>
    </recommendedName>
</protein>
<dbReference type="InterPro" id="IPR010611">
    <property type="entry name" value="3D_dom"/>
</dbReference>
<dbReference type="Pfam" id="PF06725">
    <property type="entry name" value="3D"/>
    <property type="match status" value="1"/>
</dbReference>
<gene>
    <name evidence="2" type="ORF">C5O00_06870</name>
</gene>
<sequence length="128" mass="14666">MGIIRLTIVLLFTMSVLSCKNEEQWVSMEVMASAYNSTRAQTDANPNITAWGDTLYPTTKSIAVSRDLIKKGLTHHTKVKIEGFEGIFVVNDKMHPKWRNKIDIYFGTDVKAARQWGRKKVKIQYLCE</sequence>
<dbReference type="GO" id="GO:0019867">
    <property type="term" value="C:outer membrane"/>
    <property type="evidence" value="ECO:0007669"/>
    <property type="project" value="InterPro"/>
</dbReference>
<dbReference type="RefSeq" id="WP_105216093.1">
    <property type="nucleotide sequence ID" value="NZ_CP027062.1"/>
</dbReference>
<dbReference type="CDD" id="cd22784">
    <property type="entry name" value="DPBB_MltA_YuiC-like"/>
    <property type="match status" value="1"/>
</dbReference>
<dbReference type="OrthoDB" id="5624888at2"/>
<dbReference type="EMBL" id="CP027062">
    <property type="protein sequence ID" value="AVI50910.1"/>
    <property type="molecule type" value="Genomic_DNA"/>
</dbReference>
<dbReference type="Proteomes" id="UP000238442">
    <property type="component" value="Chromosome"/>
</dbReference>
<dbReference type="KEGG" id="aue:C5O00_06870"/>
<reference evidence="2 3" key="1">
    <citation type="submission" date="2018-02" db="EMBL/GenBank/DDBJ databases">
        <title>Genomic analysis of the strain RR4-38 isolated from a seawater recirculating aquaculture system.</title>
        <authorList>
            <person name="Kim Y.-S."/>
            <person name="Jang Y.H."/>
            <person name="Kim K.-H."/>
        </authorList>
    </citation>
    <scope>NUCLEOTIDE SEQUENCE [LARGE SCALE GENOMIC DNA]</scope>
    <source>
        <strain evidence="2 3">RR4-38</strain>
    </source>
</reference>
<dbReference type="GO" id="GO:0009254">
    <property type="term" value="P:peptidoglycan turnover"/>
    <property type="evidence" value="ECO:0007669"/>
    <property type="project" value="InterPro"/>
</dbReference>
<feature type="domain" description="3D" evidence="1">
    <location>
        <begin position="60"/>
        <end position="126"/>
    </location>
</feature>
<name>A0A2S0HWA7_9FLAO</name>
<dbReference type="AlphaFoldDB" id="A0A2S0HWA7"/>
<accession>A0A2S0HWA7</accession>
<dbReference type="GO" id="GO:0004553">
    <property type="term" value="F:hydrolase activity, hydrolyzing O-glycosyl compounds"/>
    <property type="evidence" value="ECO:0007669"/>
    <property type="project" value="InterPro"/>
</dbReference>
<evidence type="ECO:0000259" key="1">
    <source>
        <dbReference type="Pfam" id="PF06725"/>
    </source>
</evidence>
<evidence type="ECO:0000313" key="2">
    <source>
        <dbReference type="EMBL" id="AVI50910.1"/>
    </source>
</evidence>
<keyword evidence="3" id="KW-1185">Reference proteome</keyword>